<evidence type="ECO:0000313" key="2">
    <source>
        <dbReference type="EMBL" id="GBO26594.1"/>
    </source>
</evidence>
<evidence type="ECO:0000313" key="3">
    <source>
        <dbReference type="EMBL" id="GBO26601.1"/>
    </source>
</evidence>
<proteinExistence type="predicted"/>
<feature type="non-terminal residue" evidence="1">
    <location>
        <position position="1"/>
    </location>
</feature>
<evidence type="ECO:0000313" key="4">
    <source>
        <dbReference type="Proteomes" id="UP000499080"/>
    </source>
</evidence>
<keyword evidence="4" id="KW-1185">Reference proteome</keyword>
<dbReference type="SUPFAM" id="SSF51735">
    <property type="entry name" value="NAD(P)-binding Rossmann-fold domains"/>
    <property type="match status" value="1"/>
</dbReference>
<dbReference type="OrthoDB" id="294295at2759"/>
<dbReference type="Pfam" id="PF00106">
    <property type="entry name" value="adh_short"/>
    <property type="match status" value="1"/>
</dbReference>
<dbReference type="GO" id="GO:0016491">
    <property type="term" value="F:oxidoreductase activity"/>
    <property type="evidence" value="ECO:0007669"/>
    <property type="project" value="TreeGrafter"/>
</dbReference>
<dbReference type="PANTHER" id="PTHR43313:SF36">
    <property type="entry name" value="D-BETA-HYDROXYBUTYRATE DEHYDROGENASE, MITOCHONDRIAL"/>
    <property type="match status" value="1"/>
</dbReference>
<dbReference type="EMBL" id="BGPR01049600">
    <property type="protein sequence ID" value="GBO26601.1"/>
    <property type="molecule type" value="Genomic_DNA"/>
</dbReference>
<reference evidence="1 4" key="1">
    <citation type="journal article" date="2019" name="Sci. Rep.">
        <title>Orb-weaving spider Araneus ventricosus genome elucidates the spidroin gene catalogue.</title>
        <authorList>
            <person name="Kono N."/>
            <person name="Nakamura H."/>
            <person name="Ohtoshi R."/>
            <person name="Moran D.A.P."/>
            <person name="Shinohara A."/>
            <person name="Yoshida Y."/>
            <person name="Fujiwara M."/>
            <person name="Mori M."/>
            <person name="Tomita M."/>
            <person name="Arakawa K."/>
        </authorList>
    </citation>
    <scope>NUCLEOTIDE SEQUENCE [LARGE SCALE GENOMIC DNA]</scope>
</reference>
<comment type="caution">
    <text evidence="1">The sequence shown here is derived from an EMBL/GenBank/DDBJ whole genome shotgun (WGS) entry which is preliminary data.</text>
</comment>
<dbReference type="Proteomes" id="UP000499080">
    <property type="component" value="Unassembled WGS sequence"/>
</dbReference>
<accession>A0A4Y2VS08</accession>
<sequence>LWAIINNAGISKGSEIEITSIQKIEEVIDVNLMGTIRVTKAFLPLLRRSKGRVINVASAAGELYKKPAGLVSPKLSRILRTHVEKKIS</sequence>
<name>A0A4Y2VS08_ARAVE</name>
<dbReference type="EMBL" id="BGPR01049595">
    <property type="protein sequence ID" value="GBO26594.1"/>
    <property type="molecule type" value="Genomic_DNA"/>
</dbReference>
<evidence type="ECO:0000313" key="1">
    <source>
        <dbReference type="EMBL" id="GBO26537.1"/>
    </source>
</evidence>
<organism evidence="1 4">
    <name type="scientific">Araneus ventricosus</name>
    <name type="common">Orbweaver spider</name>
    <name type="synonym">Epeira ventricosa</name>
    <dbReference type="NCBI Taxonomy" id="182803"/>
    <lineage>
        <taxon>Eukaryota</taxon>
        <taxon>Metazoa</taxon>
        <taxon>Ecdysozoa</taxon>
        <taxon>Arthropoda</taxon>
        <taxon>Chelicerata</taxon>
        <taxon>Arachnida</taxon>
        <taxon>Araneae</taxon>
        <taxon>Araneomorphae</taxon>
        <taxon>Entelegynae</taxon>
        <taxon>Araneoidea</taxon>
        <taxon>Araneidae</taxon>
        <taxon>Araneus</taxon>
    </lineage>
</organism>
<dbReference type="InterPro" id="IPR002347">
    <property type="entry name" value="SDR_fam"/>
</dbReference>
<dbReference type="PANTHER" id="PTHR43313">
    <property type="entry name" value="SHORT-CHAIN DEHYDROGENASE/REDUCTASE FAMILY 9C"/>
    <property type="match status" value="1"/>
</dbReference>
<dbReference type="InterPro" id="IPR036291">
    <property type="entry name" value="NAD(P)-bd_dom_sf"/>
</dbReference>
<dbReference type="Gene3D" id="3.40.50.720">
    <property type="entry name" value="NAD(P)-binding Rossmann-like Domain"/>
    <property type="match status" value="1"/>
</dbReference>
<dbReference type="GO" id="GO:0008202">
    <property type="term" value="P:steroid metabolic process"/>
    <property type="evidence" value="ECO:0007669"/>
    <property type="project" value="TreeGrafter"/>
</dbReference>
<dbReference type="EMBL" id="BGPR01049547">
    <property type="protein sequence ID" value="GBO26537.1"/>
    <property type="molecule type" value="Genomic_DNA"/>
</dbReference>
<protein>
    <submittedName>
        <fullName evidence="1">D-beta-hydroxybutyrate dehydrogenase, mitochondrial</fullName>
    </submittedName>
</protein>
<gene>
    <name evidence="1" type="primary">BDH1_10</name>
    <name evidence="3" type="synonym">BDH1_1</name>
    <name evidence="2" type="synonym">BDH1_2</name>
    <name evidence="3" type="ORF">AVEN_17035_1</name>
    <name evidence="1" type="ORF">AVEN_196173_1</name>
    <name evidence="2" type="ORF">AVEN_69043_1</name>
</gene>
<dbReference type="AlphaFoldDB" id="A0A4Y2VS08"/>